<protein>
    <submittedName>
        <fullName evidence="3">Transmembrane protein</fullName>
    </submittedName>
</protein>
<evidence type="ECO:0000256" key="1">
    <source>
        <dbReference type="SAM" id="MobiDB-lite"/>
    </source>
</evidence>
<feature type="transmembrane region" description="Helical" evidence="2">
    <location>
        <begin position="138"/>
        <end position="155"/>
    </location>
</feature>
<feature type="region of interest" description="Disordered" evidence="1">
    <location>
        <begin position="1"/>
        <end position="22"/>
    </location>
</feature>
<gene>
    <name evidence="3" type="ORF">SCHIN_v1c04150</name>
</gene>
<feature type="transmembrane region" description="Helical" evidence="2">
    <location>
        <begin position="237"/>
        <end position="262"/>
    </location>
</feature>
<feature type="transmembrane region" description="Helical" evidence="2">
    <location>
        <begin position="96"/>
        <end position="118"/>
    </location>
</feature>
<feature type="transmembrane region" description="Helical" evidence="2">
    <location>
        <begin position="176"/>
        <end position="198"/>
    </location>
</feature>
<proteinExistence type="predicted"/>
<evidence type="ECO:0000313" key="3">
    <source>
        <dbReference type="EMBL" id="QEH61612.1"/>
    </source>
</evidence>
<dbReference type="Gene3D" id="1.10.1760.20">
    <property type="match status" value="1"/>
</dbReference>
<dbReference type="RefSeq" id="WP_166508004.1">
    <property type="nucleotide sequence ID" value="NZ_CP043026.1"/>
</dbReference>
<keyword evidence="4" id="KW-1185">Reference proteome</keyword>
<feature type="transmembrane region" description="Helical" evidence="2">
    <location>
        <begin position="52"/>
        <end position="76"/>
    </location>
</feature>
<keyword evidence="2" id="KW-1133">Transmembrane helix</keyword>
<dbReference type="AlphaFoldDB" id="A0A5B9Y6B8"/>
<organism evidence="3 4">
    <name type="scientific">Spiroplasma chinense</name>
    <dbReference type="NCBI Taxonomy" id="216932"/>
    <lineage>
        <taxon>Bacteria</taxon>
        <taxon>Bacillati</taxon>
        <taxon>Mycoplasmatota</taxon>
        <taxon>Mollicutes</taxon>
        <taxon>Entomoplasmatales</taxon>
        <taxon>Spiroplasmataceae</taxon>
        <taxon>Spiroplasma</taxon>
    </lineage>
</organism>
<reference evidence="3 4" key="1">
    <citation type="submission" date="2019-08" db="EMBL/GenBank/DDBJ databases">
        <title>Complete genome sequence of Spiroplasma chinense CCH (DSM 19755).</title>
        <authorList>
            <person name="Shen H.-Y."/>
            <person name="Lin Y.-C."/>
            <person name="Chou L."/>
            <person name="Kuo C.-H."/>
        </authorList>
    </citation>
    <scope>NUCLEOTIDE SEQUENCE [LARGE SCALE GENOMIC DNA]</scope>
    <source>
        <strain evidence="3 4">CCH</strain>
    </source>
</reference>
<sequence length="274" mass="32265">MENKHNVPEHNDESNKDHYHDEHHFDASGQHDDVKENDFDFKNMVYLSKRNLIYRISASGMFLALACLGSLFDWLLERVFTLPIDDLILSIRYFDILVVSLSISVIGPIFASVIAFTVPWIHLLYDAEHGLWGTLIDSFGYVAVVWVLTIVYYMIFKNSYIHKDPNRKKDLIKRWVPMPIFVIVVVAFYVPLTLWIIYVSGGHDHDHDHAEIKLLNNIISYHEGHEETNWEAFKEKYLVYTFIIIGFETLRFSVCYSLFAVFEPQMKKINHRYR</sequence>
<evidence type="ECO:0000313" key="4">
    <source>
        <dbReference type="Proteomes" id="UP000323144"/>
    </source>
</evidence>
<keyword evidence="2" id="KW-0472">Membrane</keyword>
<dbReference type="KEGG" id="schi:SCHIN_v1c04150"/>
<name>A0A5B9Y6B8_9MOLU</name>
<evidence type="ECO:0000256" key="2">
    <source>
        <dbReference type="SAM" id="Phobius"/>
    </source>
</evidence>
<keyword evidence="2 3" id="KW-0812">Transmembrane</keyword>
<accession>A0A5B9Y6B8</accession>
<dbReference type="Proteomes" id="UP000323144">
    <property type="component" value="Chromosome"/>
</dbReference>
<dbReference type="EMBL" id="CP043026">
    <property type="protein sequence ID" value="QEH61612.1"/>
    <property type="molecule type" value="Genomic_DNA"/>
</dbReference>